<keyword evidence="3" id="KW-1185">Reference proteome</keyword>
<dbReference type="EMBL" id="LUEZ02000025">
    <property type="protein sequence ID" value="RDB26606.1"/>
    <property type="molecule type" value="Genomic_DNA"/>
</dbReference>
<evidence type="ECO:0000313" key="3">
    <source>
        <dbReference type="Proteomes" id="UP000076154"/>
    </source>
</evidence>
<feature type="compositionally biased region" description="Polar residues" evidence="1">
    <location>
        <begin position="142"/>
        <end position="155"/>
    </location>
</feature>
<sequence length="238" mass="26768">MNSDEARQRQLEEYARQYYTYTQLCSDTMTGAQGVPDSELEAAHARASSAFCEEQRVRTASGPQTPEQTQLYLKELAATCEKTPTSLDERFRIINAASAYAQTVMALVSMPPWTVADSLAVLRMATQMLQAHNGQPPLPDLPQQSKLVPNNSTTRRVTPEDIAHWRLHPEKLVRKTFLKPDTREDMGGAFLVVDYVVKLSTGRCYEIQWEETGEEVFTEGVEYVLEMVAISELVTMGE</sequence>
<gene>
    <name evidence="2" type="ORF">Hypma_005563</name>
</gene>
<comment type="caution">
    <text evidence="2">The sequence shown here is derived from an EMBL/GenBank/DDBJ whole genome shotgun (WGS) entry which is preliminary data.</text>
</comment>
<proteinExistence type="predicted"/>
<dbReference type="Proteomes" id="UP000076154">
    <property type="component" value="Unassembled WGS sequence"/>
</dbReference>
<feature type="region of interest" description="Disordered" evidence="1">
    <location>
        <begin position="136"/>
        <end position="155"/>
    </location>
</feature>
<dbReference type="OrthoDB" id="3025667at2759"/>
<name>A0A369K6U1_HYPMA</name>
<dbReference type="AlphaFoldDB" id="A0A369K6U1"/>
<evidence type="ECO:0000256" key="1">
    <source>
        <dbReference type="SAM" id="MobiDB-lite"/>
    </source>
</evidence>
<accession>A0A369K6U1</accession>
<evidence type="ECO:0000313" key="2">
    <source>
        <dbReference type="EMBL" id="RDB26606.1"/>
    </source>
</evidence>
<dbReference type="InParanoid" id="A0A369K6U1"/>
<protein>
    <submittedName>
        <fullName evidence="2">Uncharacterized protein</fullName>
    </submittedName>
</protein>
<reference evidence="2" key="1">
    <citation type="submission" date="2018-04" db="EMBL/GenBank/DDBJ databases">
        <title>Whole genome sequencing of Hypsizygus marmoreus.</title>
        <authorList>
            <person name="Choi I.-G."/>
            <person name="Min B."/>
            <person name="Kim J.-G."/>
            <person name="Kim S."/>
            <person name="Oh Y.-L."/>
            <person name="Kong W.-S."/>
            <person name="Park H."/>
            <person name="Jeong J."/>
            <person name="Song E.-S."/>
        </authorList>
    </citation>
    <scope>NUCLEOTIDE SEQUENCE [LARGE SCALE GENOMIC DNA]</scope>
    <source>
        <strain evidence="2">51987-8</strain>
    </source>
</reference>
<organism evidence="2 3">
    <name type="scientific">Hypsizygus marmoreus</name>
    <name type="common">White beech mushroom</name>
    <name type="synonym">Agaricus marmoreus</name>
    <dbReference type="NCBI Taxonomy" id="39966"/>
    <lineage>
        <taxon>Eukaryota</taxon>
        <taxon>Fungi</taxon>
        <taxon>Dikarya</taxon>
        <taxon>Basidiomycota</taxon>
        <taxon>Agaricomycotina</taxon>
        <taxon>Agaricomycetes</taxon>
        <taxon>Agaricomycetidae</taxon>
        <taxon>Agaricales</taxon>
        <taxon>Tricholomatineae</taxon>
        <taxon>Lyophyllaceae</taxon>
        <taxon>Hypsizygus</taxon>
    </lineage>
</organism>